<comment type="caution">
    <text evidence="2">The sequence shown here is derived from an EMBL/GenBank/DDBJ whole genome shotgun (WGS) entry which is preliminary data.</text>
</comment>
<keyword evidence="3" id="KW-1185">Reference proteome</keyword>
<gene>
    <name evidence="2" type="ORF">TIFTF001_023777</name>
</gene>
<reference evidence="2" key="1">
    <citation type="submission" date="2023-07" db="EMBL/GenBank/DDBJ databases">
        <title>draft genome sequence of fig (Ficus carica).</title>
        <authorList>
            <person name="Takahashi T."/>
            <person name="Nishimura K."/>
        </authorList>
    </citation>
    <scope>NUCLEOTIDE SEQUENCE</scope>
</reference>
<feature type="region of interest" description="Disordered" evidence="1">
    <location>
        <begin position="109"/>
        <end position="128"/>
    </location>
</feature>
<dbReference type="Proteomes" id="UP001187192">
    <property type="component" value="Unassembled WGS sequence"/>
</dbReference>
<protein>
    <submittedName>
        <fullName evidence="2">Uncharacterized protein</fullName>
    </submittedName>
</protein>
<organism evidence="2 3">
    <name type="scientific">Ficus carica</name>
    <name type="common">Common fig</name>
    <dbReference type="NCBI Taxonomy" id="3494"/>
    <lineage>
        <taxon>Eukaryota</taxon>
        <taxon>Viridiplantae</taxon>
        <taxon>Streptophyta</taxon>
        <taxon>Embryophyta</taxon>
        <taxon>Tracheophyta</taxon>
        <taxon>Spermatophyta</taxon>
        <taxon>Magnoliopsida</taxon>
        <taxon>eudicotyledons</taxon>
        <taxon>Gunneridae</taxon>
        <taxon>Pentapetalae</taxon>
        <taxon>rosids</taxon>
        <taxon>fabids</taxon>
        <taxon>Rosales</taxon>
        <taxon>Moraceae</taxon>
        <taxon>Ficeae</taxon>
        <taxon>Ficus</taxon>
    </lineage>
</organism>
<evidence type="ECO:0000313" key="2">
    <source>
        <dbReference type="EMBL" id="GMN54643.1"/>
    </source>
</evidence>
<dbReference type="AlphaFoldDB" id="A0AA88AV75"/>
<accession>A0AA88AV75</accession>
<proteinExistence type="predicted"/>
<name>A0AA88AV75_FICCA</name>
<sequence length="236" mass="26438">MNPFGGSVQFEPSIEPLHSKPKWVYCATLFPANCPWFPCCPSAPAMTISIIAAEFTRTSIDEWNRRRVRYATRSGSDATTAHSTSANGNITATAKASWLSSAESESLAAANTTSRRTSRALSDEMTERFLSESRASPLSRLRAERRVGVGAESEEAWARRERTLAGSAGCLGVGIHSTPKERLATHQSRRGVSWWWFAEGVRRRSSDRGYERAQSRAVASQTRWLRRRRTDRALRW</sequence>
<evidence type="ECO:0000256" key="1">
    <source>
        <dbReference type="SAM" id="MobiDB-lite"/>
    </source>
</evidence>
<evidence type="ECO:0000313" key="3">
    <source>
        <dbReference type="Proteomes" id="UP001187192"/>
    </source>
</evidence>
<dbReference type="EMBL" id="BTGU01000052">
    <property type="protein sequence ID" value="GMN54643.1"/>
    <property type="molecule type" value="Genomic_DNA"/>
</dbReference>